<dbReference type="EnsemblPlants" id="AVESA.00010b.r2.7AG1224110.1">
    <property type="protein sequence ID" value="AVESA.00010b.r2.7AG1224110.1.CDS"/>
    <property type="gene ID" value="AVESA.00010b.r2.7AG1224110"/>
</dbReference>
<evidence type="ECO:0000313" key="1">
    <source>
        <dbReference type="EnsemblPlants" id="AVESA.00010b.r2.7AG1224110.1.CDS"/>
    </source>
</evidence>
<reference evidence="1" key="2">
    <citation type="submission" date="2025-09" db="UniProtKB">
        <authorList>
            <consortium name="EnsemblPlants"/>
        </authorList>
    </citation>
    <scope>IDENTIFICATION</scope>
</reference>
<protein>
    <submittedName>
        <fullName evidence="1">Uncharacterized protein</fullName>
    </submittedName>
</protein>
<organism evidence="1 2">
    <name type="scientific">Avena sativa</name>
    <name type="common">Oat</name>
    <dbReference type="NCBI Taxonomy" id="4498"/>
    <lineage>
        <taxon>Eukaryota</taxon>
        <taxon>Viridiplantae</taxon>
        <taxon>Streptophyta</taxon>
        <taxon>Embryophyta</taxon>
        <taxon>Tracheophyta</taxon>
        <taxon>Spermatophyta</taxon>
        <taxon>Magnoliopsida</taxon>
        <taxon>Liliopsida</taxon>
        <taxon>Poales</taxon>
        <taxon>Poaceae</taxon>
        <taxon>BOP clade</taxon>
        <taxon>Pooideae</taxon>
        <taxon>Poodae</taxon>
        <taxon>Poeae</taxon>
        <taxon>Poeae Chloroplast Group 1 (Aveneae type)</taxon>
        <taxon>Aveninae</taxon>
        <taxon>Avena</taxon>
    </lineage>
</organism>
<name>A0ACD5ZU60_AVESA</name>
<accession>A0ACD5ZU60</accession>
<proteinExistence type="predicted"/>
<evidence type="ECO:0000313" key="2">
    <source>
        <dbReference type="Proteomes" id="UP001732700"/>
    </source>
</evidence>
<dbReference type="Proteomes" id="UP001732700">
    <property type="component" value="Chromosome 7A"/>
</dbReference>
<sequence>MMNDENGDGVGVERYASSGHGVLPLMAWQSQTGSSCAAPTALRDMDSFAWASISRSTALTGASLFQPAATSAGFHATHAAAAGYEHAPPDSGGLERAEVSDSKKRRRSDETASASADSAGNTQRRGEETDPAVAGKSRRRGAKEAGEPHKEGYVHVRARSGQATNSHSIAEKLRREKISERMKLLQDLVPGCDKVTGKAVMLDEIINYVQSLQRQVEFLAMKLSTVNPRLGDSLVAKDVLRFPWSPSTPLMGLSFTQEMMPKPSQQGMLQGDVHGMANSDTFRTMMQSFSQEPPSQIHHTLSGSFDGTVQMVYPQEISPDQNGFHM</sequence>
<reference evidence="1" key="1">
    <citation type="submission" date="2021-05" db="EMBL/GenBank/DDBJ databases">
        <authorList>
            <person name="Scholz U."/>
            <person name="Mascher M."/>
            <person name="Fiebig A."/>
        </authorList>
    </citation>
    <scope>NUCLEOTIDE SEQUENCE [LARGE SCALE GENOMIC DNA]</scope>
</reference>
<keyword evidence="2" id="KW-1185">Reference proteome</keyword>